<evidence type="ECO:0000256" key="6">
    <source>
        <dbReference type="ARBA" id="ARBA00015623"/>
    </source>
</evidence>
<evidence type="ECO:0000256" key="1">
    <source>
        <dbReference type="ARBA" id="ARBA00000958"/>
    </source>
</evidence>
<dbReference type="Pfam" id="PF01066">
    <property type="entry name" value="CDP-OH_P_transf"/>
    <property type="match status" value="1"/>
</dbReference>
<dbReference type="Proteomes" id="UP001156882">
    <property type="component" value="Unassembled WGS sequence"/>
</dbReference>
<keyword evidence="9 20" id="KW-0997">Cell inner membrane</keyword>
<evidence type="ECO:0000256" key="2">
    <source>
        <dbReference type="ARBA" id="ARBA00001936"/>
    </source>
</evidence>
<organism evidence="22 23">
    <name type="scientific">Labrys miyagiensis</name>
    <dbReference type="NCBI Taxonomy" id="346912"/>
    <lineage>
        <taxon>Bacteria</taxon>
        <taxon>Pseudomonadati</taxon>
        <taxon>Pseudomonadota</taxon>
        <taxon>Alphaproteobacteria</taxon>
        <taxon>Hyphomicrobiales</taxon>
        <taxon>Xanthobacteraceae</taxon>
        <taxon>Labrys</taxon>
    </lineage>
</organism>
<dbReference type="EC" id="2.7.8.24" evidence="5 20"/>
<dbReference type="PIRSF" id="PIRSF000851">
    <property type="entry name" value="PcS"/>
    <property type="match status" value="1"/>
</dbReference>
<dbReference type="RefSeq" id="WP_284313451.1">
    <property type="nucleotide sequence ID" value="NZ_BSPC01000028.1"/>
</dbReference>
<evidence type="ECO:0000256" key="8">
    <source>
        <dbReference type="ARBA" id="ARBA00022516"/>
    </source>
</evidence>
<feature type="transmembrane region" description="Helical" evidence="21">
    <location>
        <begin position="171"/>
        <end position="191"/>
    </location>
</feature>
<evidence type="ECO:0000256" key="5">
    <source>
        <dbReference type="ARBA" id="ARBA00013195"/>
    </source>
</evidence>
<keyword evidence="14 20" id="KW-0472">Membrane</keyword>
<feature type="transmembrane region" description="Helical" evidence="21">
    <location>
        <begin position="141"/>
        <end position="159"/>
    </location>
</feature>
<evidence type="ECO:0000256" key="12">
    <source>
        <dbReference type="ARBA" id="ARBA00022989"/>
    </source>
</evidence>
<comment type="caution">
    <text evidence="22">The sequence shown here is derived from an EMBL/GenBank/DDBJ whole genome shotgun (WGS) entry which is preliminary data.</text>
</comment>
<evidence type="ECO:0000256" key="13">
    <source>
        <dbReference type="ARBA" id="ARBA00023098"/>
    </source>
</evidence>
<comment type="similarity">
    <text evidence="4 20">Belongs to the CDP-alcohol phosphatidyltransferase class-I family.</text>
</comment>
<evidence type="ECO:0000256" key="10">
    <source>
        <dbReference type="ARBA" id="ARBA00022679"/>
    </source>
</evidence>
<feature type="transmembrane region" description="Helical" evidence="21">
    <location>
        <begin position="225"/>
        <end position="245"/>
    </location>
</feature>
<feature type="transmembrane region" description="Helical" evidence="21">
    <location>
        <begin position="50"/>
        <end position="68"/>
    </location>
</feature>
<proteinExistence type="inferred from homology"/>
<dbReference type="EMBL" id="BSPC01000028">
    <property type="protein sequence ID" value="GLS20361.1"/>
    <property type="molecule type" value="Genomic_DNA"/>
</dbReference>
<feature type="transmembrane region" description="Helical" evidence="21">
    <location>
        <begin position="203"/>
        <end position="219"/>
    </location>
</feature>
<evidence type="ECO:0000256" key="9">
    <source>
        <dbReference type="ARBA" id="ARBA00022519"/>
    </source>
</evidence>
<protein>
    <recommendedName>
        <fullName evidence="6 20">Phosphatidylcholine synthase</fullName>
        <shortName evidence="20">PC synthase</shortName>
        <shortName evidence="20">PCS</shortName>
        <ecNumber evidence="5 20">2.7.8.24</ecNumber>
    </recommendedName>
    <alternativeName>
        <fullName evidence="18 20">CDP-diglyceride-choline O-phosphatidyltransferase</fullName>
    </alternativeName>
</protein>
<evidence type="ECO:0000256" key="4">
    <source>
        <dbReference type="ARBA" id="ARBA00010441"/>
    </source>
</evidence>
<evidence type="ECO:0000313" key="22">
    <source>
        <dbReference type="EMBL" id="GLS20361.1"/>
    </source>
</evidence>
<comment type="cofactor">
    <cofactor evidence="2 20">
        <name>Mn(2+)</name>
        <dbReference type="ChEBI" id="CHEBI:29035"/>
    </cofactor>
</comment>
<keyword evidence="15 20" id="KW-0594">Phospholipid biosynthesis</keyword>
<evidence type="ECO:0000256" key="21">
    <source>
        <dbReference type="SAM" id="Phobius"/>
    </source>
</evidence>
<gene>
    <name evidence="22" type="primary">pcs</name>
    <name evidence="22" type="ORF">GCM10007874_33780</name>
</gene>
<evidence type="ECO:0000256" key="16">
    <source>
        <dbReference type="ARBA" id="ARBA00023211"/>
    </source>
</evidence>
<comment type="catalytic activity">
    <reaction evidence="1 20">
        <text>a CDP-1,2-diacyl-sn-glycerol + choline = a 1,2-diacyl-sn-glycero-3-phosphocholine + CMP + H(+)</text>
        <dbReference type="Rhea" id="RHEA:14597"/>
        <dbReference type="ChEBI" id="CHEBI:15354"/>
        <dbReference type="ChEBI" id="CHEBI:15378"/>
        <dbReference type="ChEBI" id="CHEBI:57643"/>
        <dbReference type="ChEBI" id="CHEBI:58332"/>
        <dbReference type="ChEBI" id="CHEBI:60377"/>
        <dbReference type="EC" id="2.7.8.24"/>
    </reaction>
</comment>
<evidence type="ECO:0000256" key="7">
    <source>
        <dbReference type="ARBA" id="ARBA00022475"/>
    </source>
</evidence>
<keyword evidence="8 20" id="KW-0444">Lipid biosynthesis</keyword>
<evidence type="ECO:0000256" key="20">
    <source>
        <dbReference type="PIRNR" id="PIRNR000851"/>
    </source>
</evidence>
<evidence type="ECO:0000256" key="3">
    <source>
        <dbReference type="ARBA" id="ARBA00004429"/>
    </source>
</evidence>
<keyword evidence="17 20" id="KW-1208">Phospholipid metabolism</keyword>
<evidence type="ECO:0000256" key="18">
    <source>
        <dbReference type="ARBA" id="ARBA00033321"/>
    </source>
</evidence>
<feature type="transmembrane region" description="Helical" evidence="21">
    <location>
        <begin position="115"/>
        <end position="132"/>
    </location>
</feature>
<keyword evidence="7 20" id="KW-1003">Cell membrane</keyword>
<feature type="transmembrane region" description="Helical" evidence="21">
    <location>
        <begin position="80"/>
        <end position="103"/>
    </location>
</feature>
<evidence type="ECO:0000256" key="14">
    <source>
        <dbReference type="ARBA" id="ARBA00023136"/>
    </source>
</evidence>
<keyword evidence="12 21" id="KW-1133">Transmembrane helix</keyword>
<keyword evidence="13 20" id="KW-0443">Lipid metabolism</keyword>
<reference evidence="23" key="1">
    <citation type="journal article" date="2019" name="Int. J. Syst. Evol. Microbiol.">
        <title>The Global Catalogue of Microorganisms (GCM) 10K type strain sequencing project: providing services to taxonomists for standard genome sequencing and annotation.</title>
        <authorList>
            <consortium name="The Broad Institute Genomics Platform"/>
            <consortium name="The Broad Institute Genome Sequencing Center for Infectious Disease"/>
            <person name="Wu L."/>
            <person name="Ma J."/>
        </authorList>
    </citation>
    <scope>NUCLEOTIDE SEQUENCE [LARGE SCALE GENOMIC DNA]</scope>
    <source>
        <strain evidence="23">NBRC 101365</strain>
    </source>
</reference>
<dbReference type="InterPro" id="IPR000462">
    <property type="entry name" value="CDP-OH_P_trans"/>
</dbReference>
<evidence type="ECO:0000256" key="17">
    <source>
        <dbReference type="ARBA" id="ARBA00023264"/>
    </source>
</evidence>
<evidence type="ECO:0000256" key="19">
    <source>
        <dbReference type="ARBA" id="ARBA00037468"/>
    </source>
</evidence>
<comment type="subcellular location">
    <subcellularLocation>
        <location evidence="3 20">Cell inner membrane</location>
        <topology evidence="3 20">Multi-pass membrane protein</topology>
    </subcellularLocation>
</comment>
<dbReference type="Gene3D" id="1.20.120.1760">
    <property type="match status" value="1"/>
</dbReference>
<keyword evidence="16 20" id="KW-0464">Manganese</keyword>
<sequence>MPASPPQPSGEPISPERRWLAFGVHVFTASGVFWGFLALIAAAHQDWRTMFGWLALALFVDGIDGTIARKINVVEAAPRWSGTALDLIIDYLTYVIVPAYALYSSGILGDANNPLNLISMAVILLSSAMYFADNEMKTEDAWFKGFPAVWNLIIFYYFLLSPAQPTATSMAVIFVVTLLLGLLTFASFVFVHPLRVSKLRVPTLSLLVVWSLLAIKAIWENMSPAPWVVWGLCILGLYFLILGYFRTAPTHDRAPQ</sequence>
<evidence type="ECO:0000313" key="23">
    <source>
        <dbReference type="Proteomes" id="UP001156882"/>
    </source>
</evidence>
<keyword evidence="23" id="KW-1185">Reference proteome</keyword>
<evidence type="ECO:0000256" key="15">
    <source>
        <dbReference type="ARBA" id="ARBA00023209"/>
    </source>
</evidence>
<accession>A0ABQ6CQ64</accession>
<keyword evidence="10 20" id="KW-0808">Transferase</keyword>
<dbReference type="InterPro" id="IPR026027">
    <property type="entry name" value="PcS"/>
</dbReference>
<comment type="function">
    <text evidence="19 20">Condenses choline with CDP-diglyceride to produce phosphatidylcholine and CMP.</text>
</comment>
<name>A0ABQ6CQ64_9HYPH</name>
<keyword evidence="11 21" id="KW-0812">Transmembrane</keyword>
<feature type="transmembrane region" description="Helical" evidence="21">
    <location>
        <begin position="20"/>
        <end position="44"/>
    </location>
</feature>
<evidence type="ECO:0000256" key="11">
    <source>
        <dbReference type="ARBA" id="ARBA00022692"/>
    </source>
</evidence>
<dbReference type="InterPro" id="IPR043130">
    <property type="entry name" value="CDP-OH_PTrfase_TM_dom"/>
</dbReference>